<dbReference type="Pfam" id="PF00348">
    <property type="entry name" value="polyprenyl_synt"/>
    <property type="match status" value="1"/>
</dbReference>
<comment type="cofactor">
    <cofactor evidence="1">
        <name>Mg(2+)</name>
        <dbReference type="ChEBI" id="CHEBI:18420"/>
    </cofactor>
</comment>
<comment type="caution">
    <text evidence="7">The sequence shown here is derived from an EMBL/GenBank/DDBJ whole genome shotgun (WGS) entry which is preliminary data.</text>
</comment>
<dbReference type="InterPro" id="IPR008949">
    <property type="entry name" value="Isoprenoid_synthase_dom_sf"/>
</dbReference>
<gene>
    <name evidence="7" type="ORF">JF887_09315</name>
</gene>
<evidence type="ECO:0000256" key="2">
    <source>
        <dbReference type="ARBA" id="ARBA00006706"/>
    </source>
</evidence>
<accession>A0A934NA03</accession>
<dbReference type="PANTHER" id="PTHR12001">
    <property type="entry name" value="GERANYLGERANYL PYROPHOSPHATE SYNTHASE"/>
    <property type="match status" value="1"/>
</dbReference>
<dbReference type="GO" id="GO:0004659">
    <property type="term" value="F:prenyltransferase activity"/>
    <property type="evidence" value="ECO:0007669"/>
    <property type="project" value="InterPro"/>
</dbReference>
<reference evidence="7 8" key="1">
    <citation type="submission" date="2020-10" db="EMBL/GenBank/DDBJ databases">
        <title>Ca. Dormibacterota MAGs.</title>
        <authorList>
            <person name="Montgomery K."/>
        </authorList>
    </citation>
    <scope>NUCLEOTIDE SEQUENCE [LARGE SCALE GENOMIC DNA]</scope>
    <source>
        <strain evidence="7">Mitchell_Peninsula_5</strain>
    </source>
</reference>
<evidence type="ECO:0000313" key="7">
    <source>
        <dbReference type="EMBL" id="MBJ7609607.1"/>
    </source>
</evidence>
<dbReference type="PANTHER" id="PTHR12001:SF69">
    <property type="entry name" value="ALL TRANS-POLYPRENYL-DIPHOSPHATE SYNTHASE PDSS1"/>
    <property type="match status" value="1"/>
</dbReference>
<name>A0A934NA03_9BACT</name>
<evidence type="ECO:0000313" key="8">
    <source>
        <dbReference type="Proteomes" id="UP000614410"/>
    </source>
</evidence>
<dbReference type="GO" id="GO:0008299">
    <property type="term" value="P:isoprenoid biosynthetic process"/>
    <property type="evidence" value="ECO:0007669"/>
    <property type="project" value="InterPro"/>
</dbReference>
<evidence type="ECO:0000256" key="3">
    <source>
        <dbReference type="ARBA" id="ARBA00022679"/>
    </source>
</evidence>
<keyword evidence="3 6" id="KW-0808">Transferase</keyword>
<protein>
    <submittedName>
        <fullName evidence="7">Polyprenyl synthetase family protein</fullName>
    </submittedName>
</protein>
<sequence>MSVVVDELLASIAPDLVEFERRLEASVAADFGPMAESMEHIVRAGGKRLRPALVLLSSALGTANRDHTFNLAMGIEFIHTATLVHDDLIDNARTRRGITTIHETVGTNPAIIIGDYYFAKGANLLASIGEPSIDLAISNTVMTICLGELLQLTSHRDYNQTLDEYHRKIARKTAALVETCCYCGAVVSHLDESRTEALRQYGFLIGMAFQIADDVLDYTATADQLGKPVGADLRQGTVTLPLMLALQTAGAGSALRQVLARQPLTDADYEQVVQLVRSSGAIEATEAQAHDFATRARAQLGEFEPSDARGTLEMVCDYVVDRTI</sequence>
<dbReference type="Proteomes" id="UP000614410">
    <property type="component" value="Unassembled WGS sequence"/>
</dbReference>
<evidence type="ECO:0000256" key="6">
    <source>
        <dbReference type="RuleBase" id="RU004466"/>
    </source>
</evidence>
<evidence type="ECO:0000256" key="4">
    <source>
        <dbReference type="ARBA" id="ARBA00022723"/>
    </source>
</evidence>
<dbReference type="CDD" id="cd00685">
    <property type="entry name" value="Trans_IPPS_HT"/>
    <property type="match status" value="1"/>
</dbReference>
<proteinExistence type="inferred from homology"/>
<dbReference type="Gene3D" id="1.10.600.10">
    <property type="entry name" value="Farnesyl Diphosphate Synthase"/>
    <property type="match status" value="1"/>
</dbReference>
<dbReference type="PROSITE" id="PS00723">
    <property type="entry name" value="POLYPRENYL_SYNTHASE_1"/>
    <property type="match status" value="1"/>
</dbReference>
<evidence type="ECO:0000256" key="1">
    <source>
        <dbReference type="ARBA" id="ARBA00001946"/>
    </source>
</evidence>
<dbReference type="GO" id="GO:0046872">
    <property type="term" value="F:metal ion binding"/>
    <property type="evidence" value="ECO:0007669"/>
    <property type="project" value="UniProtKB-KW"/>
</dbReference>
<dbReference type="InterPro" id="IPR000092">
    <property type="entry name" value="Polyprenyl_synt"/>
</dbReference>
<evidence type="ECO:0000256" key="5">
    <source>
        <dbReference type="ARBA" id="ARBA00022842"/>
    </source>
</evidence>
<keyword evidence="4" id="KW-0479">Metal-binding</keyword>
<dbReference type="PROSITE" id="PS00444">
    <property type="entry name" value="POLYPRENYL_SYNTHASE_2"/>
    <property type="match status" value="1"/>
</dbReference>
<dbReference type="EMBL" id="JAEKNN010000048">
    <property type="protein sequence ID" value="MBJ7609607.1"/>
    <property type="molecule type" value="Genomic_DNA"/>
</dbReference>
<organism evidence="7 8">
    <name type="scientific">Candidatus Amunia macphersoniae</name>
    <dbReference type="NCBI Taxonomy" id="3127014"/>
    <lineage>
        <taxon>Bacteria</taxon>
        <taxon>Bacillati</taxon>
        <taxon>Candidatus Dormiibacterota</taxon>
        <taxon>Candidatus Dormibacteria</taxon>
        <taxon>Candidatus Aeolococcales</taxon>
        <taxon>Candidatus Aeolococcaceae</taxon>
        <taxon>Candidatus Amunia</taxon>
    </lineage>
</organism>
<dbReference type="SUPFAM" id="SSF48576">
    <property type="entry name" value="Terpenoid synthases"/>
    <property type="match status" value="1"/>
</dbReference>
<dbReference type="InterPro" id="IPR033749">
    <property type="entry name" value="Polyprenyl_synt_CS"/>
</dbReference>
<keyword evidence="5" id="KW-0460">Magnesium</keyword>
<dbReference type="AlphaFoldDB" id="A0A934NA03"/>
<dbReference type="SFLD" id="SFLDS00005">
    <property type="entry name" value="Isoprenoid_Synthase_Type_I"/>
    <property type="match status" value="1"/>
</dbReference>
<comment type="similarity">
    <text evidence="2 6">Belongs to the FPP/GGPP synthase family.</text>
</comment>